<dbReference type="AlphaFoldDB" id="A0AAD7BXE2"/>
<sequence>MFTVDHTESIDIRLVGARPRHTFTAHPWRIPNHDAPFHALPSDTTRLVIQREECLFRNGEDDKRREAVQLEEAQCWGYNDEKSVIFARASGTYCLRFIFNAAYVLQNTHLEPYQAYERLVADAKFHSHHLDVLEGRIVPRHYGMWMMDTGRWAGKVLLSVTDYCGVSWHELKHSHFSTKANRERIGRTLEMMHDLGVNHGDMSHDMRHVLLDIHEPGLVPADGDLHNGRIAPYVTGFSAATIHKCRRRLPIVPLDAFPKGTENDCCEVLDFLCHLDFVKLVKPHASSLVMQAIEWHDKYTAEYPDEDPADVMVAQRVLVFKECPSIYPDILVRFVPGPRIARVQISVISDDLQSDEDTEVGSPTDSASLKTVAAIDVTEGIKQLTLHDTTDPILV</sequence>
<dbReference type="EMBL" id="JARKIF010000008">
    <property type="protein sequence ID" value="KAJ7632892.1"/>
    <property type="molecule type" value="Genomic_DNA"/>
</dbReference>
<dbReference type="Proteomes" id="UP001221142">
    <property type="component" value="Unassembled WGS sequence"/>
</dbReference>
<accession>A0AAD7BXE2</accession>
<evidence type="ECO:0000313" key="2">
    <source>
        <dbReference type="Proteomes" id="UP001221142"/>
    </source>
</evidence>
<organism evidence="1 2">
    <name type="scientific">Roridomyces roridus</name>
    <dbReference type="NCBI Taxonomy" id="1738132"/>
    <lineage>
        <taxon>Eukaryota</taxon>
        <taxon>Fungi</taxon>
        <taxon>Dikarya</taxon>
        <taxon>Basidiomycota</taxon>
        <taxon>Agaricomycotina</taxon>
        <taxon>Agaricomycetes</taxon>
        <taxon>Agaricomycetidae</taxon>
        <taxon>Agaricales</taxon>
        <taxon>Marasmiineae</taxon>
        <taxon>Mycenaceae</taxon>
        <taxon>Roridomyces</taxon>
    </lineage>
</organism>
<name>A0AAD7BXE2_9AGAR</name>
<protein>
    <submittedName>
        <fullName evidence="1">Uncharacterized protein</fullName>
    </submittedName>
</protein>
<keyword evidence="2" id="KW-1185">Reference proteome</keyword>
<evidence type="ECO:0000313" key="1">
    <source>
        <dbReference type="EMBL" id="KAJ7632892.1"/>
    </source>
</evidence>
<proteinExistence type="predicted"/>
<comment type="caution">
    <text evidence="1">The sequence shown here is derived from an EMBL/GenBank/DDBJ whole genome shotgun (WGS) entry which is preliminary data.</text>
</comment>
<gene>
    <name evidence="1" type="ORF">FB45DRAFT_913805</name>
</gene>
<reference evidence="1" key="1">
    <citation type="submission" date="2023-03" db="EMBL/GenBank/DDBJ databases">
        <title>Massive genome expansion in bonnet fungi (Mycena s.s.) driven by repeated elements and novel gene families across ecological guilds.</title>
        <authorList>
            <consortium name="Lawrence Berkeley National Laboratory"/>
            <person name="Harder C.B."/>
            <person name="Miyauchi S."/>
            <person name="Viragh M."/>
            <person name="Kuo A."/>
            <person name="Thoen E."/>
            <person name="Andreopoulos B."/>
            <person name="Lu D."/>
            <person name="Skrede I."/>
            <person name="Drula E."/>
            <person name="Henrissat B."/>
            <person name="Morin E."/>
            <person name="Kohler A."/>
            <person name="Barry K."/>
            <person name="LaButti K."/>
            <person name="Morin E."/>
            <person name="Salamov A."/>
            <person name="Lipzen A."/>
            <person name="Mereny Z."/>
            <person name="Hegedus B."/>
            <person name="Baldrian P."/>
            <person name="Stursova M."/>
            <person name="Weitz H."/>
            <person name="Taylor A."/>
            <person name="Grigoriev I.V."/>
            <person name="Nagy L.G."/>
            <person name="Martin F."/>
            <person name="Kauserud H."/>
        </authorList>
    </citation>
    <scope>NUCLEOTIDE SEQUENCE</scope>
    <source>
        <strain evidence="1">9284</strain>
    </source>
</reference>